<dbReference type="InterPro" id="IPR025235">
    <property type="entry name" value="DUF4178"/>
</dbReference>
<evidence type="ECO:0000256" key="2">
    <source>
        <dbReference type="SAM" id="Phobius"/>
    </source>
</evidence>
<feature type="region of interest" description="Disordered" evidence="1">
    <location>
        <begin position="1"/>
        <end position="22"/>
    </location>
</feature>
<dbReference type="RefSeq" id="WP_114899310.1">
    <property type="nucleotide sequence ID" value="NZ_CP031222.1"/>
</dbReference>
<evidence type="ECO:0000313" key="5">
    <source>
        <dbReference type="Proteomes" id="UP000253940"/>
    </source>
</evidence>
<gene>
    <name evidence="4" type="ORF">HYN46_10340</name>
</gene>
<sequence>MSDPNNPDQGSPNSGANPVNASSGRKKAILAFSTACPSCGAQVQFRSSASVMAVCEYCQTTILREEHAVLDQGKMSAVLEDYSPLQIGSSGVLDGVGFSLIGRIQLQYPDGFWNEWYLQFDDGTNGWLSDASGLYVLTRHSGALESAPSFDLLTINYIVQYKGFGYRVTDHRTATCTGGQGELPFVVGQGWQSSVADLRFQARFMSLDYSDGEPPQVYEGRAVTLQGLKFQLLREDALIQASSGKVKGKITNLECPNCGSPIPYVMGMAEHLVCPACRAEVAMTGKKAEVLVKHKELVTLKSALSLGDKASIDNQAYVVIGLMQMEEVGDEESSLWTEYLLYSLEAGFLWLVDSGAADWHKVSVLNEIPEEKAGNVFLQGKRWDRTFAYQGRVLYAVGAFNWRVKIGDTNFIVDYKNGQDILTSEQNQHEINWSYATPISGFLVRQLFGKKQPARGEVQPSEEPEQNAVKWLSIALWLINLPIILFGSGSFFLTLMAQLCLIFLPVLLSANTSSSNGEPILSRNTSILVWGSMIVLFTTIYNISSRSSSSGWGSSSGSGYSSSYGGGWSSGGGHK</sequence>
<reference evidence="4 5" key="1">
    <citation type="submission" date="2018-07" db="EMBL/GenBank/DDBJ databases">
        <title>Genome sequencing of Moraxellaceae gen. HYN0046.</title>
        <authorList>
            <person name="Kim M."/>
            <person name="Yi H."/>
        </authorList>
    </citation>
    <scope>NUCLEOTIDE SEQUENCE [LARGE SCALE GENOMIC DNA]</scope>
    <source>
        <strain evidence="4 5">HYN0046</strain>
    </source>
</reference>
<dbReference type="KEGG" id="mbah:HYN46_10340"/>
<dbReference type="Pfam" id="PF13785">
    <property type="entry name" value="DUF4178"/>
    <property type="match status" value="2"/>
</dbReference>
<dbReference type="Proteomes" id="UP000253940">
    <property type="component" value="Chromosome"/>
</dbReference>
<keyword evidence="2" id="KW-0812">Transmembrane</keyword>
<evidence type="ECO:0000256" key="1">
    <source>
        <dbReference type="SAM" id="MobiDB-lite"/>
    </source>
</evidence>
<dbReference type="OrthoDB" id="228033at2"/>
<name>A0A345P7E2_9GAMM</name>
<accession>A0A345P7E2</accession>
<proteinExistence type="predicted"/>
<dbReference type="AlphaFoldDB" id="A0A345P7E2"/>
<feature type="compositionally biased region" description="Gly residues" evidence="1">
    <location>
        <begin position="564"/>
        <end position="575"/>
    </location>
</feature>
<keyword evidence="2" id="KW-1133">Transmembrane helix</keyword>
<feature type="domain" description="DUF4178" evidence="3">
    <location>
        <begin position="86"/>
        <end position="223"/>
    </location>
</feature>
<protein>
    <submittedName>
        <fullName evidence="4">DUF4178 domain-containing protein</fullName>
    </submittedName>
</protein>
<feature type="region of interest" description="Disordered" evidence="1">
    <location>
        <begin position="546"/>
        <end position="575"/>
    </location>
</feature>
<organism evidence="4 5">
    <name type="scientific">Aquirhabdus parva</name>
    <dbReference type="NCBI Taxonomy" id="2283318"/>
    <lineage>
        <taxon>Bacteria</taxon>
        <taxon>Pseudomonadati</taxon>
        <taxon>Pseudomonadota</taxon>
        <taxon>Gammaproteobacteria</taxon>
        <taxon>Moraxellales</taxon>
        <taxon>Moraxellaceae</taxon>
        <taxon>Aquirhabdus</taxon>
    </lineage>
</organism>
<keyword evidence="2" id="KW-0472">Membrane</keyword>
<feature type="domain" description="DUF4178" evidence="3">
    <location>
        <begin position="306"/>
        <end position="440"/>
    </location>
</feature>
<feature type="transmembrane region" description="Helical" evidence="2">
    <location>
        <begin position="474"/>
        <end position="507"/>
    </location>
</feature>
<evidence type="ECO:0000259" key="3">
    <source>
        <dbReference type="Pfam" id="PF13785"/>
    </source>
</evidence>
<feature type="compositionally biased region" description="Low complexity" evidence="1">
    <location>
        <begin position="546"/>
        <end position="563"/>
    </location>
</feature>
<evidence type="ECO:0000313" key="4">
    <source>
        <dbReference type="EMBL" id="AXI03201.1"/>
    </source>
</evidence>
<keyword evidence="5" id="KW-1185">Reference proteome</keyword>
<dbReference type="EMBL" id="CP031222">
    <property type="protein sequence ID" value="AXI03201.1"/>
    <property type="molecule type" value="Genomic_DNA"/>
</dbReference>
<feature type="transmembrane region" description="Helical" evidence="2">
    <location>
        <begin position="527"/>
        <end position="544"/>
    </location>
</feature>